<protein>
    <submittedName>
        <fullName evidence="5">Mandelate racemase/muconate lactonizing enzyme family protein</fullName>
    </submittedName>
</protein>
<keyword evidence="2" id="KW-0479">Metal-binding</keyword>
<dbReference type="CDD" id="cd03316">
    <property type="entry name" value="MR_like"/>
    <property type="match status" value="1"/>
</dbReference>
<dbReference type="Gene3D" id="3.20.20.120">
    <property type="entry name" value="Enolase-like C-terminal domain"/>
    <property type="match status" value="1"/>
</dbReference>
<comment type="cofactor">
    <cofactor evidence="1">
        <name>Mg(2+)</name>
        <dbReference type="ChEBI" id="CHEBI:18420"/>
    </cofactor>
</comment>
<dbReference type="InterPro" id="IPR013342">
    <property type="entry name" value="Mandelate_racemase_C"/>
</dbReference>
<dbReference type="KEGG" id="phr:C6569_11210"/>
<accession>A0A2S0NC13</accession>
<dbReference type="PANTHER" id="PTHR13794">
    <property type="entry name" value="ENOLASE SUPERFAMILY, MANDELATE RACEMASE"/>
    <property type="match status" value="1"/>
</dbReference>
<gene>
    <name evidence="5" type="ORF">C6569_11210</name>
</gene>
<dbReference type="InterPro" id="IPR046945">
    <property type="entry name" value="RHMD-like"/>
</dbReference>
<proteinExistence type="predicted"/>
<dbReference type="GO" id="GO:0009063">
    <property type="term" value="P:amino acid catabolic process"/>
    <property type="evidence" value="ECO:0007669"/>
    <property type="project" value="InterPro"/>
</dbReference>
<dbReference type="SUPFAM" id="SSF54826">
    <property type="entry name" value="Enolase N-terminal domain-like"/>
    <property type="match status" value="1"/>
</dbReference>
<evidence type="ECO:0000256" key="2">
    <source>
        <dbReference type="ARBA" id="ARBA00022723"/>
    </source>
</evidence>
<reference evidence="5 6" key="1">
    <citation type="submission" date="2018-03" db="EMBL/GenBank/DDBJ databases">
        <title>Genome sequencing of Phreatobacter sp.</title>
        <authorList>
            <person name="Kim S.-J."/>
            <person name="Heo J."/>
            <person name="Kwon S.-W."/>
        </authorList>
    </citation>
    <scope>NUCLEOTIDE SEQUENCE [LARGE SCALE GENOMIC DNA]</scope>
    <source>
        <strain evidence="5 6">S-12</strain>
    </source>
</reference>
<dbReference type="Gene3D" id="3.30.390.10">
    <property type="entry name" value="Enolase-like, N-terminal domain"/>
    <property type="match status" value="1"/>
</dbReference>
<evidence type="ECO:0000313" key="5">
    <source>
        <dbReference type="EMBL" id="AVO45586.1"/>
    </source>
</evidence>
<dbReference type="InterPro" id="IPR029017">
    <property type="entry name" value="Enolase-like_N"/>
</dbReference>
<dbReference type="InterPro" id="IPR018110">
    <property type="entry name" value="Mandel_Rmase/mucon_lact_enz_CS"/>
</dbReference>
<dbReference type="SUPFAM" id="SSF51604">
    <property type="entry name" value="Enolase C-terminal domain-like"/>
    <property type="match status" value="1"/>
</dbReference>
<dbReference type="GO" id="GO:0000287">
    <property type="term" value="F:magnesium ion binding"/>
    <property type="evidence" value="ECO:0007669"/>
    <property type="project" value="TreeGrafter"/>
</dbReference>
<name>A0A2S0NC13_9HYPH</name>
<dbReference type="AlphaFoldDB" id="A0A2S0NC13"/>
<dbReference type="GO" id="GO:0016052">
    <property type="term" value="P:carbohydrate catabolic process"/>
    <property type="evidence" value="ECO:0007669"/>
    <property type="project" value="TreeGrafter"/>
</dbReference>
<dbReference type="RefSeq" id="WP_106748927.1">
    <property type="nucleotide sequence ID" value="NZ_CP027668.1"/>
</dbReference>
<feature type="domain" description="Mandelate racemase/muconate lactonizing enzyme C-terminal" evidence="4">
    <location>
        <begin position="152"/>
        <end position="250"/>
    </location>
</feature>
<keyword evidence="6" id="KW-1185">Reference proteome</keyword>
<dbReference type="SMART" id="SM00922">
    <property type="entry name" value="MR_MLE"/>
    <property type="match status" value="1"/>
</dbReference>
<dbReference type="InterPro" id="IPR013341">
    <property type="entry name" value="Mandelate_racemase_N_dom"/>
</dbReference>
<keyword evidence="3" id="KW-0460">Magnesium</keyword>
<dbReference type="Proteomes" id="UP000237889">
    <property type="component" value="Chromosome"/>
</dbReference>
<dbReference type="EMBL" id="CP027668">
    <property type="protein sequence ID" value="AVO45586.1"/>
    <property type="molecule type" value="Genomic_DNA"/>
</dbReference>
<evidence type="ECO:0000256" key="3">
    <source>
        <dbReference type="ARBA" id="ARBA00022842"/>
    </source>
</evidence>
<dbReference type="OrthoDB" id="9802699at2"/>
<sequence>MTIARIEPFILHVPVTGSSISDSTHTLSHWGVVGCRIHTRDGRVGTGFTGTHADLSGDRLIARCIGTSVAELLVGEDERDVTRLWQKVARHPPLQWIGRAGIAHLALGAVDVALWDLKAKAADLPLWRLLGGATSERLTAYNTDIGWLSLSDEELLAGARRAVEEEGFRGIKVKVGSADIGRDIDRLAALRRALGDRVTIATDANGRWDLATCLRFTRRAAGLDLLWFEEPLWYDDVEGHVRLAAEGGIPVALGEQLYTAEAFSDFIRRGAMHYVQPDVARLAGITEYIRVAEAAHAARLPVVAHAGDMGQVHAHLSFWHPATSSFEYIPWIAACFAEPVTVRDGDLVRPELPGAGTSILPEAFDRHAKTLD</sequence>
<evidence type="ECO:0000259" key="4">
    <source>
        <dbReference type="SMART" id="SM00922"/>
    </source>
</evidence>
<dbReference type="SFLD" id="SFLDG00179">
    <property type="entry name" value="mandelate_racemase"/>
    <property type="match status" value="1"/>
</dbReference>
<dbReference type="SFLD" id="SFLDS00001">
    <property type="entry name" value="Enolase"/>
    <property type="match status" value="1"/>
</dbReference>
<dbReference type="InterPro" id="IPR036849">
    <property type="entry name" value="Enolase-like_C_sf"/>
</dbReference>
<dbReference type="InterPro" id="IPR029065">
    <property type="entry name" value="Enolase_C-like"/>
</dbReference>
<dbReference type="GO" id="GO:0016836">
    <property type="term" value="F:hydro-lyase activity"/>
    <property type="evidence" value="ECO:0007669"/>
    <property type="project" value="TreeGrafter"/>
</dbReference>
<evidence type="ECO:0000256" key="1">
    <source>
        <dbReference type="ARBA" id="ARBA00001946"/>
    </source>
</evidence>
<dbReference type="PROSITE" id="PS51257">
    <property type="entry name" value="PROKAR_LIPOPROTEIN"/>
    <property type="match status" value="1"/>
</dbReference>
<dbReference type="Pfam" id="PF02746">
    <property type="entry name" value="MR_MLE_N"/>
    <property type="match status" value="1"/>
</dbReference>
<dbReference type="PANTHER" id="PTHR13794:SF58">
    <property type="entry name" value="MITOCHONDRIAL ENOLASE SUPERFAMILY MEMBER 1"/>
    <property type="match status" value="1"/>
</dbReference>
<dbReference type="Pfam" id="PF13378">
    <property type="entry name" value="MR_MLE_C"/>
    <property type="match status" value="1"/>
</dbReference>
<dbReference type="PROSITE" id="PS00908">
    <property type="entry name" value="MR_MLE_1"/>
    <property type="match status" value="1"/>
</dbReference>
<evidence type="ECO:0000313" key="6">
    <source>
        <dbReference type="Proteomes" id="UP000237889"/>
    </source>
</evidence>
<organism evidence="5 6">
    <name type="scientific">Phreatobacter cathodiphilus</name>
    <dbReference type="NCBI Taxonomy" id="1868589"/>
    <lineage>
        <taxon>Bacteria</taxon>
        <taxon>Pseudomonadati</taxon>
        <taxon>Pseudomonadota</taxon>
        <taxon>Alphaproteobacteria</taxon>
        <taxon>Hyphomicrobiales</taxon>
        <taxon>Phreatobacteraceae</taxon>
        <taxon>Phreatobacter</taxon>
    </lineage>
</organism>